<evidence type="ECO:0000259" key="4">
    <source>
        <dbReference type="PROSITE" id="PS50893"/>
    </source>
</evidence>
<dbReference type="AlphaFoldDB" id="C0E6D2"/>
<dbReference type="Proteomes" id="UP000006247">
    <property type="component" value="Unassembled WGS sequence"/>
</dbReference>
<dbReference type="GO" id="GO:0022857">
    <property type="term" value="F:transmembrane transporter activity"/>
    <property type="evidence" value="ECO:0007669"/>
    <property type="project" value="TreeGrafter"/>
</dbReference>
<protein>
    <submittedName>
        <fullName evidence="5">ABC transporter, ATP-binding protein</fullName>
    </submittedName>
</protein>
<dbReference type="Pfam" id="PF00005">
    <property type="entry name" value="ABC_tran"/>
    <property type="match status" value="1"/>
</dbReference>
<dbReference type="HOGENOM" id="CLU_000604_1_22_11"/>
<dbReference type="PROSITE" id="PS00211">
    <property type="entry name" value="ABC_TRANSPORTER_1"/>
    <property type="match status" value="1"/>
</dbReference>
<evidence type="ECO:0000256" key="2">
    <source>
        <dbReference type="ARBA" id="ARBA00022741"/>
    </source>
</evidence>
<dbReference type="InterPro" id="IPR003593">
    <property type="entry name" value="AAA+_ATPase"/>
</dbReference>
<comment type="caution">
    <text evidence="5">The sequence shown here is derived from an EMBL/GenBank/DDBJ whole genome shotgun (WGS) entry which is preliminary data.</text>
</comment>
<organism evidence="5 6">
    <name type="scientific">Corynebacterium matruchotii ATCC 33806</name>
    <dbReference type="NCBI Taxonomy" id="566549"/>
    <lineage>
        <taxon>Bacteria</taxon>
        <taxon>Bacillati</taxon>
        <taxon>Actinomycetota</taxon>
        <taxon>Actinomycetes</taxon>
        <taxon>Mycobacteriales</taxon>
        <taxon>Corynebacteriaceae</taxon>
        <taxon>Corynebacterium</taxon>
    </lineage>
</organism>
<keyword evidence="1" id="KW-0813">Transport</keyword>
<dbReference type="InterPro" id="IPR027417">
    <property type="entry name" value="P-loop_NTPase"/>
</dbReference>
<dbReference type="CDD" id="cd03255">
    <property type="entry name" value="ABC_MJ0796_LolCDE_FtsE"/>
    <property type="match status" value="1"/>
</dbReference>
<dbReference type="InterPro" id="IPR017911">
    <property type="entry name" value="MacB-like_ATP-bd"/>
</dbReference>
<dbReference type="EMBL" id="ACEB01000042">
    <property type="protein sequence ID" value="EEG25973.1"/>
    <property type="molecule type" value="Genomic_DNA"/>
</dbReference>
<dbReference type="SUPFAM" id="SSF52540">
    <property type="entry name" value="P-loop containing nucleoside triphosphate hydrolases"/>
    <property type="match status" value="1"/>
</dbReference>
<sequence>MSAITLDNVSKRYGDVHALRPLSVEFPSGKLSTIFGKSGSGKTTLLSVIAGLLKPTTGAIWYQDKNIATLTKDECAALRRTDIGVVFQDHNIINELTVLENVRLPLEANGMSRTAAITASEQALAKVSIGHLGRRFPAEISGGERQRVGIARAIAGTRTVLLADEPSGALDSENSTKLFELLHQLTQEGSTVLCVTHDPLAIQYSDQVFSMDAGVLSPISHHDISQTYDFLR</sequence>
<proteinExistence type="predicted"/>
<feature type="domain" description="ABC transporter" evidence="4">
    <location>
        <begin position="4"/>
        <end position="231"/>
    </location>
</feature>
<keyword evidence="2" id="KW-0547">Nucleotide-binding</keyword>
<keyword evidence="3 5" id="KW-0067">ATP-binding</keyword>
<dbReference type="PROSITE" id="PS50893">
    <property type="entry name" value="ABC_TRANSPORTER_2"/>
    <property type="match status" value="1"/>
</dbReference>
<dbReference type="GO" id="GO:0005886">
    <property type="term" value="C:plasma membrane"/>
    <property type="evidence" value="ECO:0007669"/>
    <property type="project" value="TreeGrafter"/>
</dbReference>
<evidence type="ECO:0000256" key="1">
    <source>
        <dbReference type="ARBA" id="ARBA00022448"/>
    </source>
</evidence>
<dbReference type="GO" id="GO:0016887">
    <property type="term" value="F:ATP hydrolysis activity"/>
    <property type="evidence" value="ECO:0007669"/>
    <property type="project" value="InterPro"/>
</dbReference>
<dbReference type="InterPro" id="IPR003439">
    <property type="entry name" value="ABC_transporter-like_ATP-bd"/>
</dbReference>
<accession>C0E6D2</accession>
<name>C0E6D2_9CORY</name>
<dbReference type="InterPro" id="IPR015854">
    <property type="entry name" value="ABC_transpr_LolD-like"/>
</dbReference>
<gene>
    <name evidence="5" type="ORF">CORMATOL_02565</name>
</gene>
<dbReference type="GO" id="GO:0005524">
    <property type="term" value="F:ATP binding"/>
    <property type="evidence" value="ECO:0007669"/>
    <property type="project" value="UniProtKB-KW"/>
</dbReference>
<evidence type="ECO:0000256" key="3">
    <source>
        <dbReference type="ARBA" id="ARBA00022840"/>
    </source>
</evidence>
<evidence type="ECO:0000313" key="5">
    <source>
        <dbReference type="EMBL" id="EEG25973.1"/>
    </source>
</evidence>
<evidence type="ECO:0000313" key="6">
    <source>
        <dbReference type="Proteomes" id="UP000006247"/>
    </source>
</evidence>
<dbReference type="Gene3D" id="3.40.50.300">
    <property type="entry name" value="P-loop containing nucleotide triphosphate hydrolases"/>
    <property type="match status" value="1"/>
</dbReference>
<dbReference type="InterPro" id="IPR017871">
    <property type="entry name" value="ABC_transporter-like_CS"/>
</dbReference>
<dbReference type="SMART" id="SM00382">
    <property type="entry name" value="AAA"/>
    <property type="match status" value="1"/>
</dbReference>
<dbReference type="PANTHER" id="PTHR24220">
    <property type="entry name" value="IMPORT ATP-BINDING PROTEIN"/>
    <property type="match status" value="1"/>
</dbReference>
<reference evidence="5 6" key="1">
    <citation type="submission" date="2009-01" db="EMBL/GenBank/DDBJ databases">
        <authorList>
            <person name="Fulton L."/>
            <person name="Clifton S."/>
            <person name="Chinwalla A.T."/>
            <person name="Mitreva M."/>
            <person name="Sodergren E."/>
            <person name="Weinstock G."/>
            <person name="Clifton S."/>
            <person name="Dooling D.J."/>
            <person name="Fulton B."/>
            <person name="Minx P."/>
            <person name="Pepin K.H."/>
            <person name="Johnson M."/>
            <person name="Bhonagiri V."/>
            <person name="Nash W.E."/>
            <person name="Mardis E.R."/>
            <person name="Wilson R.K."/>
        </authorList>
    </citation>
    <scope>NUCLEOTIDE SEQUENCE [LARGE SCALE GENOMIC DNA]</scope>
    <source>
        <strain evidence="5 6">ATCC 33806</strain>
    </source>
</reference>
<dbReference type="RefSeq" id="WP_005522788.1">
    <property type="nucleotide sequence ID" value="NZ_EQ973330.1"/>
</dbReference>